<evidence type="ECO:0000256" key="1">
    <source>
        <dbReference type="ARBA" id="ARBA00004141"/>
    </source>
</evidence>
<feature type="transmembrane region" description="Helical" evidence="8">
    <location>
        <begin position="517"/>
        <end position="534"/>
    </location>
</feature>
<dbReference type="InterPro" id="IPR004841">
    <property type="entry name" value="AA-permease/SLC12A_dom"/>
</dbReference>
<reference evidence="10 11" key="1">
    <citation type="journal article" date="2023" name="Elife">
        <title>Identification of key yeast species and microbe-microbe interactions impacting larval growth of Drosophila in the wild.</title>
        <authorList>
            <person name="Mure A."/>
            <person name="Sugiura Y."/>
            <person name="Maeda R."/>
            <person name="Honda K."/>
            <person name="Sakurai N."/>
            <person name="Takahashi Y."/>
            <person name="Watada M."/>
            <person name="Katoh T."/>
            <person name="Gotoh A."/>
            <person name="Gotoh Y."/>
            <person name="Taniguchi I."/>
            <person name="Nakamura K."/>
            <person name="Hayashi T."/>
            <person name="Katayama T."/>
            <person name="Uemura T."/>
            <person name="Hattori Y."/>
        </authorList>
    </citation>
    <scope>NUCLEOTIDE SEQUENCE [LARGE SCALE GENOMIC DNA]</scope>
    <source>
        <strain evidence="10 11">SB-73</strain>
    </source>
</reference>
<proteinExistence type="inferred from homology"/>
<dbReference type="EMBL" id="BTGC01000008">
    <property type="protein sequence ID" value="GMM52384.1"/>
    <property type="molecule type" value="Genomic_DNA"/>
</dbReference>
<evidence type="ECO:0000256" key="6">
    <source>
        <dbReference type="ARBA" id="ARBA00022989"/>
    </source>
</evidence>
<keyword evidence="4 8" id="KW-0812">Transmembrane</keyword>
<evidence type="ECO:0000259" key="9">
    <source>
        <dbReference type="Pfam" id="PF00324"/>
    </source>
</evidence>
<feature type="transmembrane region" description="Helical" evidence="8">
    <location>
        <begin position="318"/>
        <end position="335"/>
    </location>
</feature>
<dbReference type="FunFam" id="1.20.1740.10:FF:000001">
    <property type="entry name" value="Amino acid permease"/>
    <property type="match status" value="1"/>
</dbReference>
<dbReference type="InterPro" id="IPR050524">
    <property type="entry name" value="APC_YAT"/>
</dbReference>
<gene>
    <name evidence="10" type="ORF">DASB73_033470</name>
</gene>
<accession>A0AAV5RPD5</accession>
<comment type="subcellular location">
    <subcellularLocation>
        <location evidence="1">Membrane</location>
        <topology evidence="1">Multi-pass membrane protein</topology>
    </subcellularLocation>
</comment>
<name>A0AAV5RPD5_STABA</name>
<dbReference type="Proteomes" id="UP001362899">
    <property type="component" value="Unassembled WGS sequence"/>
</dbReference>
<evidence type="ECO:0000313" key="11">
    <source>
        <dbReference type="Proteomes" id="UP001362899"/>
    </source>
</evidence>
<dbReference type="GO" id="GO:0015171">
    <property type="term" value="F:amino acid transmembrane transporter activity"/>
    <property type="evidence" value="ECO:0007669"/>
    <property type="project" value="UniProtKB-ARBA"/>
</dbReference>
<protein>
    <submittedName>
        <fullName evidence="10">Dip5 protein</fullName>
    </submittedName>
</protein>
<keyword evidence="11" id="KW-1185">Reference proteome</keyword>
<feature type="transmembrane region" description="Helical" evidence="8">
    <location>
        <begin position="80"/>
        <end position="100"/>
    </location>
</feature>
<dbReference type="PIRSF" id="PIRSF006060">
    <property type="entry name" value="AA_transporter"/>
    <property type="match status" value="1"/>
</dbReference>
<feature type="transmembrane region" description="Helical" evidence="8">
    <location>
        <begin position="199"/>
        <end position="221"/>
    </location>
</feature>
<dbReference type="Gene3D" id="1.20.1740.10">
    <property type="entry name" value="Amino acid/polyamine transporter I"/>
    <property type="match status" value="1"/>
</dbReference>
<dbReference type="PROSITE" id="PS00218">
    <property type="entry name" value="AMINO_ACID_PERMEASE_1"/>
    <property type="match status" value="1"/>
</dbReference>
<feature type="domain" description="Amino acid permease/ SLC12A" evidence="9">
    <location>
        <begin position="86"/>
        <end position="543"/>
    </location>
</feature>
<keyword evidence="5" id="KW-0029">Amino-acid transport</keyword>
<dbReference type="InterPro" id="IPR004840">
    <property type="entry name" value="Amino_acid_permease_CS"/>
</dbReference>
<dbReference type="GO" id="GO:0016020">
    <property type="term" value="C:membrane"/>
    <property type="evidence" value="ECO:0007669"/>
    <property type="project" value="UniProtKB-SubCell"/>
</dbReference>
<evidence type="ECO:0000256" key="8">
    <source>
        <dbReference type="SAM" id="Phobius"/>
    </source>
</evidence>
<feature type="transmembrane region" description="Helical" evidence="8">
    <location>
        <begin position="412"/>
        <end position="432"/>
    </location>
</feature>
<dbReference type="Pfam" id="PF00324">
    <property type="entry name" value="AA_permease"/>
    <property type="match status" value="1"/>
</dbReference>
<comment type="similarity">
    <text evidence="2">Belongs to the amino acid-polyamine-organocation (APC) superfamily. YAT (TC 2.A.3.10) family.</text>
</comment>
<evidence type="ECO:0000256" key="7">
    <source>
        <dbReference type="ARBA" id="ARBA00023136"/>
    </source>
</evidence>
<feature type="transmembrane region" description="Helical" evidence="8">
    <location>
        <begin position="233"/>
        <end position="258"/>
    </location>
</feature>
<feature type="transmembrane region" description="Helical" evidence="8">
    <location>
        <begin position="482"/>
        <end position="505"/>
    </location>
</feature>
<feature type="transmembrane region" description="Helical" evidence="8">
    <location>
        <begin position="350"/>
        <end position="377"/>
    </location>
</feature>
<feature type="transmembrane region" description="Helical" evidence="8">
    <location>
        <begin position="106"/>
        <end position="128"/>
    </location>
</feature>
<comment type="caution">
    <text evidence="10">The sequence shown here is derived from an EMBL/GenBank/DDBJ whole genome shotgun (WGS) entry which is preliminary data.</text>
</comment>
<dbReference type="PANTHER" id="PTHR43341:SF1">
    <property type="entry name" value="GENERAL AMINO-ACID PERMEASE GAP1"/>
    <property type="match status" value="1"/>
</dbReference>
<organism evidence="10 11">
    <name type="scientific">Starmerella bacillaris</name>
    <name type="common">Yeast</name>
    <name type="synonym">Candida zemplinina</name>
    <dbReference type="NCBI Taxonomy" id="1247836"/>
    <lineage>
        <taxon>Eukaryota</taxon>
        <taxon>Fungi</taxon>
        <taxon>Dikarya</taxon>
        <taxon>Ascomycota</taxon>
        <taxon>Saccharomycotina</taxon>
        <taxon>Dipodascomycetes</taxon>
        <taxon>Dipodascales</taxon>
        <taxon>Trichomonascaceae</taxon>
        <taxon>Starmerella</taxon>
    </lineage>
</organism>
<dbReference type="PANTHER" id="PTHR43341">
    <property type="entry name" value="AMINO ACID PERMEASE"/>
    <property type="match status" value="1"/>
</dbReference>
<evidence type="ECO:0000256" key="3">
    <source>
        <dbReference type="ARBA" id="ARBA00022448"/>
    </source>
</evidence>
<keyword evidence="7 8" id="KW-0472">Membrane</keyword>
<keyword evidence="6 8" id="KW-1133">Transmembrane helix</keyword>
<evidence type="ECO:0000256" key="4">
    <source>
        <dbReference type="ARBA" id="ARBA00022692"/>
    </source>
</evidence>
<feature type="transmembrane region" description="Helical" evidence="8">
    <location>
        <begin position="438"/>
        <end position="461"/>
    </location>
</feature>
<keyword evidence="3" id="KW-0813">Transport</keyword>
<evidence type="ECO:0000256" key="2">
    <source>
        <dbReference type="ARBA" id="ARBA00006983"/>
    </source>
</evidence>
<evidence type="ECO:0000256" key="5">
    <source>
        <dbReference type="ARBA" id="ARBA00022970"/>
    </source>
</evidence>
<evidence type="ECO:0000313" key="10">
    <source>
        <dbReference type="EMBL" id="GMM52384.1"/>
    </source>
</evidence>
<sequence length="591" mass="64154">MDSDISIVESSKEKYSNYEVNFTDTSDLSEDVISARNRGKFGRFIDTFKPAATVDIDTTGLTEEEAYHLRMSSAPMSPELSPLQMFAIAVGGSIGSGLFLGSGNDLAAGGPGGVIIGFFITGVLLFFMMQSLGEVAVRFPVQGSFSIHTMRLVDDSWGFAMSWNYVLQWIVCFPLELTAAAIILGYWKSDDNGATNVNPAAWVSLFWFVLSLISFGGAGIWGTAETVLSVIKIITVVGMCIFGIICTAGGGPTHHYFGTHFWYDPGAFNNGVKGTVNVFVNSAFAMSGIEMIALASAESKDPHKVLPKAVKQTFWRILLFYLVSLTIIFCLVPYTDPRLGTSSDGKASPFVLACVNAGVSGLPSVINVVILLAALSVGNAAVFASSRTLAAVANAGGAPKFVGYIDRNGRPLVGIAITVIFGLIGFIVASPAYNPAFIWMQAIAGQSSLFTWGSINLNHIMMRIAMKKQGRSLKEQYYSTPFGIWGSCISLAIVLAILGLEVWVALFPIGESPSAEAFFEVWLSLPIVLAFYIGHKLYYRKPFVYPSTVDLVTGARIKTEEEMNATDEDQVVLRQLPKWRRYPLQVYHAWC</sequence>
<dbReference type="AlphaFoldDB" id="A0AAV5RPD5"/>
<feature type="transmembrane region" description="Helical" evidence="8">
    <location>
        <begin position="166"/>
        <end position="187"/>
    </location>
</feature>